<dbReference type="GO" id="GO:0006355">
    <property type="term" value="P:regulation of DNA-templated transcription"/>
    <property type="evidence" value="ECO:0007669"/>
    <property type="project" value="InterPro"/>
</dbReference>
<organism evidence="2">
    <name type="scientific">freshwater metagenome</name>
    <dbReference type="NCBI Taxonomy" id="449393"/>
    <lineage>
        <taxon>unclassified sequences</taxon>
        <taxon>metagenomes</taxon>
        <taxon>ecological metagenomes</taxon>
    </lineage>
</organism>
<feature type="region of interest" description="Disordered" evidence="1">
    <location>
        <begin position="86"/>
        <end position="125"/>
    </location>
</feature>
<feature type="compositionally biased region" description="Basic and acidic residues" evidence="1">
    <location>
        <begin position="99"/>
        <end position="109"/>
    </location>
</feature>
<dbReference type="AlphaFoldDB" id="A0A6J6I6B0"/>
<dbReference type="EMBL" id="CAEZUW010000109">
    <property type="protein sequence ID" value="CAB4616278.1"/>
    <property type="molecule type" value="Genomic_DNA"/>
</dbReference>
<dbReference type="InterPro" id="IPR013321">
    <property type="entry name" value="Arc_rbn_hlx_hlx"/>
</dbReference>
<evidence type="ECO:0000256" key="1">
    <source>
        <dbReference type="SAM" id="MobiDB-lite"/>
    </source>
</evidence>
<protein>
    <submittedName>
        <fullName evidence="2">Unannotated protein</fullName>
    </submittedName>
</protein>
<name>A0A6J6I6B0_9ZZZZ</name>
<evidence type="ECO:0000313" key="2">
    <source>
        <dbReference type="EMBL" id="CAB4616278.1"/>
    </source>
</evidence>
<accession>A0A6J6I6B0</accession>
<gene>
    <name evidence="2" type="ORF">UFOPK1855_00700</name>
</gene>
<feature type="compositionally biased region" description="Basic residues" evidence="1">
    <location>
        <begin position="116"/>
        <end position="125"/>
    </location>
</feature>
<feature type="compositionally biased region" description="Polar residues" evidence="1">
    <location>
        <begin position="88"/>
        <end position="97"/>
    </location>
</feature>
<dbReference type="SUPFAM" id="SSF47598">
    <property type="entry name" value="Ribbon-helix-helix"/>
    <property type="match status" value="1"/>
</dbReference>
<reference evidence="2" key="1">
    <citation type="submission" date="2020-05" db="EMBL/GenBank/DDBJ databases">
        <authorList>
            <person name="Chiriac C."/>
            <person name="Salcher M."/>
            <person name="Ghai R."/>
            <person name="Kavagutti S V."/>
        </authorList>
    </citation>
    <scope>NUCLEOTIDE SEQUENCE</scope>
</reference>
<proteinExistence type="predicted"/>
<dbReference type="Gene3D" id="1.10.1220.10">
    <property type="entry name" value="Met repressor-like"/>
    <property type="match status" value="1"/>
</dbReference>
<dbReference type="InterPro" id="IPR010985">
    <property type="entry name" value="Ribbon_hlx_hlx"/>
</dbReference>
<sequence length="125" mass="13992">MAMLTLRIDDELNNRITALAQKTGRTKTYFIKKLLVDAIDDLEDELWAQEAVLAYRARLAFEGREEWFDFDTVMKELDARDLALELEQTGNKGSGTNAKEFESSGRGKTGDSNSGKRSRKAGKAA</sequence>